<dbReference type="InterPro" id="IPR004367">
    <property type="entry name" value="Cyclin_C-dom"/>
</dbReference>
<evidence type="ECO:0000313" key="9">
    <source>
        <dbReference type="Proteomes" id="UP000235965"/>
    </source>
</evidence>
<evidence type="ECO:0000256" key="2">
    <source>
        <dbReference type="ARBA" id="ARBA00023127"/>
    </source>
</evidence>
<dbReference type="FunCoup" id="A0A2J7R661">
    <property type="interactions" value="89"/>
</dbReference>
<evidence type="ECO:0000256" key="1">
    <source>
        <dbReference type="ARBA" id="ARBA00022618"/>
    </source>
</evidence>
<accession>A0A2J7R661</accession>
<dbReference type="FunFam" id="1.10.472.10:FF:000001">
    <property type="entry name" value="G2/mitotic-specific cyclin"/>
    <property type="match status" value="1"/>
</dbReference>
<feature type="region of interest" description="Disordered" evidence="5">
    <location>
        <begin position="178"/>
        <end position="198"/>
    </location>
</feature>
<dbReference type="InterPro" id="IPR006671">
    <property type="entry name" value="Cyclin_N"/>
</dbReference>
<dbReference type="GO" id="GO:0016538">
    <property type="term" value="F:cyclin-dependent protein serine/threonine kinase regulator activity"/>
    <property type="evidence" value="ECO:0007669"/>
    <property type="project" value="InterPro"/>
</dbReference>
<comment type="similarity">
    <text evidence="4">Belongs to the cyclin family.</text>
</comment>
<dbReference type="STRING" id="105785.A0A2J7R661"/>
<sequence length="498" mass="55951">MRPHKKMNQQISTAASKKGAITRSKNAANTSKSEGKESELPKRKAEGSPPNDKTLKRSAFGDITNARESNITSQDVKKLSKKIIVKKADPKGNEKANMKVTVTVPNKSTAIQPVLKTHTTLKKFPVSTKPKVVRQKNEEVSTKSGTSQVLEKEIKEDISVISEQQEINLSSKDNSGNSSLYVSALDDTQNDGSNSHDEPQMLEFPILEQAPSPKASICKSSTTARLPEGVEDFDKETLNDPFQVSLYAMDIFNYLKEREVLFIVKNYMVRQPSISQWMRSLLVDWMVEVQESFELNHETLYLAVKLVDLYLDKIVVGKETLQLIGAAAMFIASKFDERIPPLVEDFLYICDGAYTHSELIKMETNLLKVVDFNLGIPLSYRFLRRYARCAKLSLSTLTLARYILESSLLEYSFVSESSSKMAAAALLLALKTKLLGGWTPTLQYYSGYKLEDIGHLAHQLNAMLHKKPKTALTTVRNKYSHKIFFEVAKIPLLENLDL</sequence>
<dbReference type="SUPFAM" id="SSF47954">
    <property type="entry name" value="Cyclin-like"/>
    <property type="match status" value="2"/>
</dbReference>
<dbReference type="EMBL" id="NEVH01006980">
    <property type="protein sequence ID" value="PNF36324.1"/>
    <property type="molecule type" value="Genomic_DNA"/>
</dbReference>
<proteinExistence type="inferred from homology"/>
<dbReference type="SMART" id="SM01332">
    <property type="entry name" value="Cyclin_C"/>
    <property type="match status" value="1"/>
</dbReference>
<feature type="domain" description="Cyclin-like" evidence="6">
    <location>
        <begin position="284"/>
        <end position="368"/>
    </location>
</feature>
<name>A0A2J7R661_9NEOP</name>
<dbReference type="AlphaFoldDB" id="A0A2J7R661"/>
<dbReference type="InterPro" id="IPR039361">
    <property type="entry name" value="Cyclin"/>
</dbReference>
<reference evidence="8 9" key="1">
    <citation type="submission" date="2017-12" db="EMBL/GenBank/DDBJ databases">
        <title>Hemimetabolous genomes reveal molecular basis of termite eusociality.</title>
        <authorList>
            <person name="Harrison M.C."/>
            <person name="Jongepier E."/>
            <person name="Robertson H.M."/>
            <person name="Arning N."/>
            <person name="Bitard-Feildel T."/>
            <person name="Chao H."/>
            <person name="Childers C.P."/>
            <person name="Dinh H."/>
            <person name="Doddapaneni H."/>
            <person name="Dugan S."/>
            <person name="Gowin J."/>
            <person name="Greiner C."/>
            <person name="Han Y."/>
            <person name="Hu H."/>
            <person name="Hughes D.S.T."/>
            <person name="Huylmans A.-K."/>
            <person name="Kemena C."/>
            <person name="Kremer L.P.M."/>
            <person name="Lee S.L."/>
            <person name="Lopez-Ezquerra A."/>
            <person name="Mallet L."/>
            <person name="Monroy-Kuhn J.M."/>
            <person name="Moser A."/>
            <person name="Murali S.C."/>
            <person name="Muzny D.M."/>
            <person name="Otani S."/>
            <person name="Piulachs M.-D."/>
            <person name="Poelchau M."/>
            <person name="Qu J."/>
            <person name="Schaub F."/>
            <person name="Wada-Katsumata A."/>
            <person name="Worley K.C."/>
            <person name="Xie Q."/>
            <person name="Ylla G."/>
            <person name="Poulsen M."/>
            <person name="Gibbs R.A."/>
            <person name="Schal C."/>
            <person name="Richards S."/>
            <person name="Belles X."/>
            <person name="Korb J."/>
            <person name="Bornberg-Bauer E."/>
        </authorList>
    </citation>
    <scope>NUCLEOTIDE SEQUENCE [LARGE SCALE GENOMIC DNA]</scope>
    <source>
        <tissue evidence="8">Whole body</tissue>
    </source>
</reference>
<evidence type="ECO:0000256" key="3">
    <source>
        <dbReference type="ARBA" id="ARBA00023306"/>
    </source>
</evidence>
<dbReference type="CDD" id="cd20508">
    <property type="entry name" value="CYCLIN_CCNB3_rpt1"/>
    <property type="match status" value="1"/>
</dbReference>
<dbReference type="GO" id="GO:0051301">
    <property type="term" value="P:cell division"/>
    <property type="evidence" value="ECO:0007669"/>
    <property type="project" value="UniProtKB-KW"/>
</dbReference>
<keyword evidence="3" id="KW-0131">Cell cycle</keyword>
<evidence type="ECO:0000256" key="4">
    <source>
        <dbReference type="RuleBase" id="RU000383"/>
    </source>
</evidence>
<evidence type="ECO:0000259" key="6">
    <source>
        <dbReference type="SMART" id="SM00385"/>
    </source>
</evidence>
<evidence type="ECO:0000259" key="7">
    <source>
        <dbReference type="SMART" id="SM01332"/>
    </source>
</evidence>
<dbReference type="EMBL" id="NEVH01006980">
    <property type="protein sequence ID" value="PNF36323.1"/>
    <property type="molecule type" value="Genomic_DNA"/>
</dbReference>
<feature type="region of interest" description="Disordered" evidence="5">
    <location>
        <begin position="1"/>
        <end position="66"/>
    </location>
</feature>
<organism evidence="8 9">
    <name type="scientific">Cryptotermes secundus</name>
    <dbReference type="NCBI Taxonomy" id="105785"/>
    <lineage>
        <taxon>Eukaryota</taxon>
        <taxon>Metazoa</taxon>
        <taxon>Ecdysozoa</taxon>
        <taxon>Arthropoda</taxon>
        <taxon>Hexapoda</taxon>
        <taxon>Insecta</taxon>
        <taxon>Pterygota</taxon>
        <taxon>Neoptera</taxon>
        <taxon>Polyneoptera</taxon>
        <taxon>Dictyoptera</taxon>
        <taxon>Blattodea</taxon>
        <taxon>Blattoidea</taxon>
        <taxon>Termitoidae</taxon>
        <taxon>Kalotermitidae</taxon>
        <taxon>Cryptotermitinae</taxon>
        <taxon>Cryptotermes</taxon>
    </lineage>
</organism>
<protein>
    <submittedName>
        <fullName evidence="8">G2/mitotic-specific cyclin-B3</fullName>
    </submittedName>
</protein>
<feature type="compositionally biased region" description="Polar residues" evidence="5">
    <location>
        <begin position="23"/>
        <end position="32"/>
    </location>
</feature>
<keyword evidence="1" id="KW-0132">Cell division</keyword>
<dbReference type="GO" id="GO:0044772">
    <property type="term" value="P:mitotic cell cycle phase transition"/>
    <property type="evidence" value="ECO:0007669"/>
    <property type="project" value="InterPro"/>
</dbReference>
<comment type="caution">
    <text evidence="8">The sequence shown here is derived from an EMBL/GenBank/DDBJ whole genome shotgun (WGS) entry which is preliminary data.</text>
</comment>
<dbReference type="InParanoid" id="A0A2J7R661"/>
<dbReference type="Gene3D" id="1.10.472.10">
    <property type="entry name" value="Cyclin-like"/>
    <property type="match status" value="2"/>
</dbReference>
<dbReference type="GO" id="GO:0005634">
    <property type="term" value="C:nucleus"/>
    <property type="evidence" value="ECO:0007669"/>
    <property type="project" value="UniProtKB-ARBA"/>
</dbReference>
<dbReference type="PANTHER" id="PTHR10177">
    <property type="entry name" value="CYCLINS"/>
    <property type="match status" value="1"/>
</dbReference>
<dbReference type="InterPro" id="IPR036915">
    <property type="entry name" value="Cyclin-like_sf"/>
</dbReference>
<feature type="domain" description="Cyclin-like" evidence="6">
    <location>
        <begin position="381"/>
        <end position="462"/>
    </location>
</feature>
<keyword evidence="9" id="KW-1185">Reference proteome</keyword>
<evidence type="ECO:0000313" key="8">
    <source>
        <dbReference type="EMBL" id="PNF36324.1"/>
    </source>
</evidence>
<dbReference type="InterPro" id="IPR013763">
    <property type="entry name" value="Cyclin-like_dom"/>
</dbReference>
<dbReference type="InterPro" id="IPR046965">
    <property type="entry name" value="Cyclin_A/B-like"/>
</dbReference>
<dbReference type="OrthoDB" id="5590282at2759"/>
<dbReference type="Pfam" id="PF02984">
    <property type="entry name" value="Cyclin_C"/>
    <property type="match status" value="1"/>
</dbReference>
<evidence type="ECO:0000256" key="5">
    <source>
        <dbReference type="SAM" id="MobiDB-lite"/>
    </source>
</evidence>
<feature type="compositionally biased region" description="Polar residues" evidence="5">
    <location>
        <begin position="178"/>
        <end position="193"/>
    </location>
</feature>
<dbReference type="PIRSF" id="PIRSF001771">
    <property type="entry name" value="Cyclin_A_B_D_E"/>
    <property type="match status" value="1"/>
</dbReference>
<dbReference type="SMART" id="SM00385">
    <property type="entry name" value="CYCLIN"/>
    <property type="match status" value="2"/>
</dbReference>
<feature type="compositionally biased region" description="Basic and acidic residues" evidence="5">
    <location>
        <begin position="33"/>
        <end position="46"/>
    </location>
</feature>
<dbReference type="Pfam" id="PF00134">
    <property type="entry name" value="Cyclin_N"/>
    <property type="match status" value="1"/>
</dbReference>
<dbReference type="Proteomes" id="UP000235965">
    <property type="component" value="Unassembled WGS sequence"/>
</dbReference>
<keyword evidence="2 4" id="KW-0195">Cyclin</keyword>
<feature type="domain" description="Cyclin C-terminal" evidence="7">
    <location>
        <begin position="377"/>
        <end position="493"/>
    </location>
</feature>
<gene>
    <name evidence="8" type="ORF">B7P43_G00532</name>
</gene>